<dbReference type="InterPro" id="IPR011335">
    <property type="entry name" value="Restrct_endonuc-II-like"/>
</dbReference>
<dbReference type="PaxDb" id="6945-B7Q0G7"/>
<dbReference type="Proteomes" id="UP000001555">
    <property type="component" value="Unassembled WGS sequence"/>
</dbReference>
<evidence type="ECO:0000313" key="2">
    <source>
        <dbReference type="EMBL" id="EEC12339.1"/>
    </source>
</evidence>
<keyword evidence="4" id="KW-1185">Reference proteome</keyword>
<dbReference type="InParanoid" id="B7Q0G7"/>
<dbReference type="VEuPathDB" id="VectorBase:ISCI009644"/>
<accession>B7Q0G7</accession>
<dbReference type="PANTHER" id="PTHR46609">
    <property type="entry name" value="EXONUCLEASE, PHAGE-TYPE/RECB, C-TERMINAL DOMAIN-CONTAINING PROTEIN"/>
    <property type="match status" value="1"/>
</dbReference>
<organism>
    <name type="scientific">Ixodes scapularis</name>
    <name type="common">Black-legged tick</name>
    <name type="synonym">Deer tick</name>
    <dbReference type="NCBI Taxonomy" id="6945"/>
    <lineage>
        <taxon>Eukaryota</taxon>
        <taxon>Metazoa</taxon>
        <taxon>Ecdysozoa</taxon>
        <taxon>Arthropoda</taxon>
        <taxon>Chelicerata</taxon>
        <taxon>Arachnida</taxon>
        <taxon>Acari</taxon>
        <taxon>Parasitiformes</taxon>
        <taxon>Ixodida</taxon>
        <taxon>Ixodoidea</taxon>
        <taxon>Ixodidae</taxon>
        <taxon>Ixodinae</taxon>
        <taxon>Ixodes</taxon>
    </lineage>
</organism>
<name>B7Q0G7_IXOSC</name>
<gene>
    <name evidence="2" type="ORF">IscW_ISCW009644</name>
</gene>
<dbReference type="SUPFAM" id="SSF52980">
    <property type="entry name" value="Restriction endonuclease-like"/>
    <property type="match status" value="1"/>
</dbReference>
<dbReference type="Gene3D" id="3.90.320.10">
    <property type="match status" value="1"/>
</dbReference>
<dbReference type="EMBL" id="ABJB010985205">
    <property type="status" value="NOT_ANNOTATED_CDS"/>
    <property type="molecule type" value="Genomic_DNA"/>
</dbReference>
<evidence type="ECO:0000313" key="4">
    <source>
        <dbReference type="Proteomes" id="UP000001555"/>
    </source>
</evidence>
<evidence type="ECO:0000259" key="1">
    <source>
        <dbReference type="Pfam" id="PF09588"/>
    </source>
</evidence>
<dbReference type="InterPro" id="IPR011604">
    <property type="entry name" value="PDDEXK-like_dom_sf"/>
</dbReference>
<dbReference type="AlphaFoldDB" id="B7Q0G7"/>
<sequence length="118" mass="13852">MFVCKELPWLSATPDGVIGEALLEIKCPNTDNCKEMMKSAKSKYDVRERSQKPSQHSLDDDEYFFANNQYFKTDNKKYYLAEKGPKGYYCQVQFQMFCTGQRLCFFVCGPFTPRFFWG</sequence>
<dbReference type="GO" id="GO:0006281">
    <property type="term" value="P:DNA repair"/>
    <property type="evidence" value="ECO:0007669"/>
    <property type="project" value="UniProtKB-ARBA"/>
</dbReference>
<dbReference type="EMBL" id="DS832241">
    <property type="protein sequence ID" value="EEC12339.1"/>
    <property type="molecule type" value="Genomic_DNA"/>
</dbReference>
<dbReference type="VEuPathDB" id="VectorBase:ISCW009644"/>
<evidence type="ECO:0000313" key="3">
    <source>
        <dbReference type="EnsemblMetazoa" id="ISCW009644-PA"/>
    </source>
</evidence>
<reference evidence="2 4" key="1">
    <citation type="submission" date="2008-03" db="EMBL/GenBank/DDBJ databases">
        <title>Annotation of Ixodes scapularis.</title>
        <authorList>
            <consortium name="Ixodes scapularis Genome Project Consortium"/>
            <person name="Caler E."/>
            <person name="Hannick L.I."/>
            <person name="Bidwell S."/>
            <person name="Joardar V."/>
            <person name="Thiagarajan M."/>
            <person name="Amedeo P."/>
            <person name="Galinsky K.J."/>
            <person name="Schobel S."/>
            <person name="Inman J."/>
            <person name="Hostetler J."/>
            <person name="Miller J."/>
            <person name="Hammond M."/>
            <person name="Megy K."/>
            <person name="Lawson D."/>
            <person name="Kodira C."/>
            <person name="Sutton G."/>
            <person name="Meyer J."/>
            <person name="Hill C.A."/>
            <person name="Birren B."/>
            <person name="Nene V."/>
            <person name="Collins F."/>
            <person name="Alarcon-Chaidez F."/>
            <person name="Wikel S."/>
            <person name="Strausberg R."/>
        </authorList>
    </citation>
    <scope>NUCLEOTIDE SEQUENCE [LARGE SCALE GENOMIC DNA]</scope>
    <source>
        <strain evidence="4">Wikel</strain>
        <strain evidence="2">Wikel colony</strain>
    </source>
</reference>
<feature type="domain" description="YqaJ viral recombinase" evidence="1">
    <location>
        <begin position="5"/>
        <end position="101"/>
    </location>
</feature>
<dbReference type="HOGENOM" id="CLU_2075750_0_0_1"/>
<dbReference type="InterPro" id="IPR019080">
    <property type="entry name" value="YqaJ_viral_recombinase"/>
</dbReference>
<dbReference type="EnsemblMetazoa" id="ISCW009644-RA">
    <property type="protein sequence ID" value="ISCW009644-PA"/>
    <property type="gene ID" value="ISCW009644"/>
</dbReference>
<proteinExistence type="predicted"/>
<dbReference type="PANTHER" id="PTHR46609:SF8">
    <property type="entry name" value="YQAJ VIRAL RECOMBINASE DOMAIN-CONTAINING PROTEIN"/>
    <property type="match status" value="1"/>
</dbReference>
<reference evidence="3" key="2">
    <citation type="submission" date="2020-05" db="UniProtKB">
        <authorList>
            <consortium name="EnsemblMetazoa"/>
        </authorList>
    </citation>
    <scope>IDENTIFICATION</scope>
    <source>
        <strain evidence="3">wikel</strain>
    </source>
</reference>
<protein>
    <recommendedName>
        <fullName evidence="1">YqaJ viral recombinase domain-containing protein</fullName>
    </recommendedName>
</protein>
<dbReference type="InterPro" id="IPR051703">
    <property type="entry name" value="NF-kappa-B_Signaling_Reg"/>
</dbReference>
<dbReference type="Pfam" id="PF09588">
    <property type="entry name" value="YqaJ"/>
    <property type="match status" value="1"/>
</dbReference>